<evidence type="ECO:0000313" key="3">
    <source>
        <dbReference type="Proteomes" id="UP000030700"/>
    </source>
</evidence>
<dbReference type="EMBL" id="DF820462">
    <property type="protein sequence ID" value="GAK54656.1"/>
    <property type="molecule type" value="Genomic_DNA"/>
</dbReference>
<feature type="chain" id="PRO_5001755398" evidence="1">
    <location>
        <begin position="26"/>
        <end position="194"/>
    </location>
</feature>
<reference evidence="2" key="1">
    <citation type="journal article" date="2015" name="PeerJ">
        <title>First genomic representation of candidate bacterial phylum KSB3 points to enhanced environmental sensing as a trigger of wastewater bulking.</title>
        <authorList>
            <person name="Sekiguchi Y."/>
            <person name="Ohashi A."/>
            <person name="Parks D.H."/>
            <person name="Yamauchi T."/>
            <person name="Tyson G.W."/>
            <person name="Hugenholtz P."/>
        </authorList>
    </citation>
    <scope>NUCLEOTIDE SEQUENCE [LARGE SCALE GENOMIC DNA]</scope>
</reference>
<gene>
    <name evidence="2" type="ORF">U14_05943</name>
</gene>
<protein>
    <submittedName>
        <fullName evidence="2">Uncharacterized protein</fullName>
    </submittedName>
</protein>
<proteinExistence type="predicted"/>
<name>A0A081BTC5_9BACT</name>
<evidence type="ECO:0000313" key="2">
    <source>
        <dbReference type="EMBL" id="GAK54656.1"/>
    </source>
</evidence>
<evidence type="ECO:0000256" key="1">
    <source>
        <dbReference type="SAM" id="SignalP"/>
    </source>
</evidence>
<keyword evidence="1" id="KW-0732">Signal</keyword>
<dbReference type="Proteomes" id="UP000030700">
    <property type="component" value="Unassembled WGS sequence"/>
</dbReference>
<dbReference type="HOGENOM" id="CLU_1400062_0_0_0"/>
<feature type="signal peptide" evidence="1">
    <location>
        <begin position="1"/>
        <end position="25"/>
    </location>
</feature>
<accession>A0A081BTC5</accession>
<dbReference type="AlphaFoldDB" id="A0A081BTC5"/>
<sequence length="194" mass="20986">MSKIARILLLIVVCMGLAWSQNGWAVDLPSTATKDADLSSVALTKAKALLASQKETLTKQLETDTALGEEEKASVSTLLATVEQQLETLVNIDIYFVDESSAGEAFDEVAGFYKGKLNNFTELGNDELATLLDTPVEIMPQATKDSLEQMINDGSARAAAGTTDKTRVSVMTFYMNPDTFELIHQTTIVVATTK</sequence>
<organism evidence="2">
    <name type="scientific">Candidatus Moduliflexus flocculans</name>
    <dbReference type="NCBI Taxonomy" id="1499966"/>
    <lineage>
        <taxon>Bacteria</taxon>
        <taxon>Candidatus Moduliflexota</taxon>
        <taxon>Candidatus Moduliflexia</taxon>
        <taxon>Candidatus Moduliflexales</taxon>
        <taxon>Candidatus Moduliflexaceae</taxon>
    </lineage>
</organism>
<keyword evidence="3" id="KW-1185">Reference proteome</keyword>